<feature type="transmembrane region" description="Helical" evidence="13">
    <location>
        <begin position="203"/>
        <end position="222"/>
    </location>
</feature>
<keyword evidence="5 13" id="KW-0812">Transmembrane</keyword>
<protein>
    <recommendedName>
        <fullName evidence="16">Nuclear envelope protein</fullName>
    </recommendedName>
</protein>
<evidence type="ECO:0000256" key="13">
    <source>
        <dbReference type="SAM" id="Phobius"/>
    </source>
</evidence>
<name>A0ABR1P2B6_DIAER</name>
<keyword evidence="12" id="KW-0539">Nucleus</keyword>
<comment type="similarity">
    <text evidence="3">Belongs to the NDC1 family.</text>
</comment>
<feature type="transmembrane region" description="Helical" evidence="13">
    <location>
        <begin position="48"/>
        <end position="72"/>
    </location>
</feature>
<evidence type="ECO:0000256" key="12">
    <source>
        <dbReference type="ARBA" id="ARBA00023242"/>
    </source>
</evidence>
<proteinExistence type="inferred from homology"/>
<dbReference type="PANTHER" id="PTHR13269:SF6">
    <property type="entry name" value="NUCLEOPORIN NDC1"/>
    <property type="match status" value="1"/>
</dbReference>
<evidence type="ECO:0000256" key="2">
    <source>
        <dbReference type="ARBA" id="ARBA00004567"/>
    </source>
</evidence>
<evidence type="ECO:0000313" key="15">
    <source>
        <dbReference type="Proteomes" id="UP001430848"/>
    </source>
</evidence>
<feature type="transmembrane region" description="Helical" evidence="13">
    <location>
        <begin position="146"/>
        <end position="165"/>
    </location>
</feature>
<accession>A0ABR1P2B6</accession>
<keyword evidence="4" id="KW-0813">Transport</keyword>
<evidence type="ECO:0000256" key="9">
    <source>
        <dbReference type="ARBA" id="ARBA00023010"/>
    </source>
</evidence>
<keyword evidence="8 13" id="KW-1133">Transmembrane helix</keyword>
<sequence length="642" mass="70941">MAPVRRAPYKDFLQPALHRRFTSTATILLAIAFVESVVLASWDSLFWAVFPVGPTGIRAFFIFLCGLAILVLRIAQYHVGLRTSNSGLQTFVKYAVTPQTLEAIVSYTLSSWLFSQIYLRSATEDLAWVSVQPGVGGRVRLNEKPIFFTVHFLVLGVVHGALHIVRDDDRLSLGAARLRANDAPAAEPPRPWSTRLMSEVPLLAHRALIQTLAVLFLNIVFYHAAVRGLAWRVALVFFRPFYTMPKTNLAPTTYGGISFPLWVKCSGASFMLLFLWLAGNRMFSMFLVRPPLKNGNPLTSESKDPNGSLLNGLKSKKLPIKVSLTSSCQILFTADFEQCFATWELALIARDFQPRRQAIYQDIDRQDGPMWSQVYTLCLQAVKDVESRIDEYNNAAAAARAAAAKATSSEKALVQTPTKTFRAEMGDLVKKKIVSPGQPSRLSPIVQKGVTHAKDYVEDIARQATGSDADDNPFQYWTRQVLASPLGRPFTQGFSRRISTVVLGGPYGEPALVINAISALTRLAVLSLAEDSYGNVQRDVASIIRTFTAVKTKLDAFKADFPLHWTDHDAIRECEEVDAILETLREGLVQLVTAFGPYARDLRLTFADVRHAREAAGLPGREGGGAAIARVDGARPEMAQVR</sequence>
<evidence type="ECO:0000256" key="1">
    <source>
        <dbReference type="ARBA" id="ARBA00004232"/>
    </source>
</evidence>
<reference evidence="14 15" key="1">
    <citation type="submission" date="2024-02" db="EMBL/GenBank/DDBJ databases">
        <title>De novo assembly and annotation of 12 fungi associated with fruit tree decline syndrome in Ontario, Canada.</title>
        <authorList>
            <person name="Sulman M."/>
            <person name="Ellouze W."/>
            <person name="Ilyukhin E."/>
        </authorList>
    </citation>
    <scope>NUCLEOTIDE SEQUENCE [LARGE SCALE GENOMIC DNA]</scope>
    <source>
        <strain evidence="14 15">M169</strain>
    </source>
</reference>
<feature type="transmembrane region" description="Helical" evidence="13">
    <location>
        <begin position="257"/>
        <end position="279"/>
    </location>
</feature>
<evidence type="ECO:0000313" key="14">
    <source>
        <dbReference type="EMBL" id="KAK7724706.1"/>
    </source>
</evidence>
<keyword evidence="7" id="KW-0653">Protein transport</keyword>
<keyword evidence="15" id="KW-1185">Reference proteome</keyword>
<keyword evidence="9" id="KW-0811">Translocation</keyword>
<organism evidence="14 15">
    <name type="scientific">Diaporthe eres</name>
    <name type="common">Phomopsis oblonga</name>
    <dbReference type="NCBI Taxonomy" id="83184"/>
    <lineage>
        <taxon>Eukaryota</taxon>
        <taxon>Fungi</taxon>
        <taxon>Dikarya</taxon>
        <taxon>Ascomycota</taxon>
        <taxon>Pezizomycotina</taxon>
        <taxon>Sordariomycetes</taxon>
        <taxon>Sordariomycetidae</taxon>
        <taxon>Diaporthales</taxon>
        <taxon>Diaporthaceae</taxon>
        <taxon>Diaporthe</taxon>
        <taxon>Diaporthe eres species complex</taxon>
    </lineage>
</organism>
<dbReference type="Pfam" id="PF09531">
    <property type="entry name" value="Ndc1_Nup"/>
    <property type="match status" value="1"/>
</dbReference>
<evidence type="ECO:0000256" key="10">
    <source>
        <dbReference type="ARBA" id="ARBA00023132"/>
    </source>
</evidence>
<comment type="subcellular location">
    <subcellularLocation>
        <location evidence="1">Nucleus membrane</location>
        <topology evidence="1">Multi-pass membrane protein</topology>
    </subcellularLocation>
    <subcellularLocation>
        <location evidence="2">Nucleus</location>
        <location evidence="2">Nuclear pore complex</location>
    </subcellularLocation>
</comment>
<keyword evidence="10" id="KW-0906">Nuclear pore complex</keyword>
<evidence type="ECO:0000256" key="4">
    <source>
        <dbReference type="ARBA" id="ARBA00022448"/>
    </source>
</evidence>
<dbReference type="EMBL" id="JAKNSF020000055">
    <property type="protein sequence ID" value="KAK7724706.1"/>
    <property type="molecule type" value="Genomic_DNA"/>
</dbReference>
<evidence type="ECO:0000256" key="8">
    <source>
        <dbReference type="ARBA" id="ARBA00022989"/>
    </source>
</evidence>
<comment type="caution">
    <text evidence="14">The sequence shown here is derived from an EMBL/GenBank/DDBJ whole genome shotgun (WGS) entry which is preliminary data.</text>
</comment>
<evidence type="ECO:0000256" key="3">
    <source>
        <dbReference type="ARBA" id="ARBA00005760"/>
    </source>
</evidence>
<keyword evidence="11 13" id="KW-0472">Membrane</keyword>
<evidence type="ECO:0000256" key="5">
    <source>
        <dbReference type="ARBA" id="ARBA00022692"/>
    </source>
</evidence>
<evidence type="ECO:0008006" key="16">
    <source>
        <dbReference type="Google" id="ProtNLM"/>
    </source>
</evidence>
<evidence type="ECO:0000256" key="11">
    <source>
        <dbReference type="ARBA" id="ARBA00023136"/>
    </source>
</evidence>
<evidence type="ECO:0000256" key="7">
    <source>
        <dbReference type="ARBA" id="ARBA00022927"/>
    </source>
</evidence>
<dbReference type="Proteomes" id="UP001430848">
    <property type="component" value="Unassembled WGS sequence"/>
</dbReference>
<dbReference type="InterPro" id="IPR019049">
    <property type="entry name" value="Nucleoporin_prot_Ndc1/Nup"/>
</dbReference>
<dbReference type="PANTHER" id="PTHR13269">
    <property type="entry name" value="NUCLEOPORIN NDC1"/>
    <property type="match status" value="1"/>
</dbReference>
<feature type="transmembrane region" description="Helical" evidence="13">
    <location>
        <begin position="21"/>
        <end position="42"/>
    </location>
</feature>
<gene>
    <name evidence="14" type="ORF">SLS63_008543</name>
</gene>
<evidence type="ECO:0000256" key="6">
    <source>
        <dbReference type="ARBA" id="ARBA00022816"/>
    </source>
</evidence>
<keyword evidence="6" id="KW-0509">mRNA transport</keyword>